<dbReference type="AlphaFoldDB" id="A0A7S3DMP1"/>
<sequence>MYFFLLMLALLGAFFGATSKRSLFDDETAMISSNHAVSSVRKLQSASYETSAMIEKLQVARAKFYDKLKEEYGSHADEIFKTIVNGQEETVGRSLFSDPISWDRFKRKIMMKILQAKMTGSNQKFVWATGGHSAAAGHGNLFNESYTSILMQKIPDLFDAAGMNFEAKPHAMGSTSSGNEIALCIKEVFGQDFDLISWDYGMTTGKAMSKAELFLYRASLSPNRPALVMLNGNRYSSIMQEMRDFGMPSFLMSSSARVEMQFPDTDGKTPEEIDQMPTHVRAFRCGKGVEKGEPSCGDQKYTYDSNPYEPCNKRKYRVSWHPGWKWHALYGNILSLFLIEILDDALQAIKADGSEPKNLFDKLKAQENEEYQRFLSSTLPTKFLDADLAKIEDIPSDVIYKKSNLCHTARLPADIRYQGILTESDIKGGYDNFDTGTALVQARSQLNEKMPVVRDTNLYQLSCTKYKLEIDYQNFFLANSKGDTKLVLPNDAEKDFYHIDEPLHGFVAMCLATCGWHCPKDTITWEQIRAPDGFLTVSLNGVKVQNFTRFSDDCAFLEHADGHKWTPNSKGKIEFQSKTRDGFYARISAFVLW</sequence>
<gene>
    <name evidence="2" type="ORF">APAL1065_LOCUS8562</name>
</gene>
<name>A0A7S3DMP1_9STRA</name>
<accession>A0A7S3DMP1</accession>
<dbReference type="EMBL" id="HBHT01012797">
    <property type="protein sequence ID" value="CAD9958076.1"/>
    <property type="molecule type" value="Transcribed_RNA"/>
</dbReference>
<reference evidence="2" key="1">
    <citation type="submission" date="2021-01" db="EMBL/GenBank/DDBJ databases">
        <authorList>
            <person name="Corre E."/>
            <person name="Pelletier E."/>
            <person name="Niang G."/>
            <person name="Scheremetjew M."/>
            <person name="Finn R."/>
            <person name="Kale V."/>
            <person name="Holt S."/>
            <person name="Cochrane G."/>
            <person name="Meng A."/>
            <person name="Brown T."/>
            <person name="Cohen L."/>
        </authorList>
    </citation>
    <scope>NUCLEOTIDE SEQUENCE</scope>
    <source>
        <strain evidence="2">CCMP125</strain>
    </source>
</reference>
<evidence type="ECO:0000313" key="2">
    <source>
        <dbReference type="EMBL" id="CAD9958076.1"/>
    </source>
</evidence>
<protein>
    <submittedName>
        <fullName evidence="2">Uncharacterized protein</fullName>
    </submittedName>
</protein>
<feature type="chain" id="PRO_5030689625" evidence="1">
    <location>
        <begin position="20"/>
        <end position="593"/>
    </location>
</feature>
<keyword evidence="1" id="KW-0732">Signal</keyword>
<evidence type="ECO:0000256" key="1">
    <source>
        <dbReference type="SAM" id="SignalP"/>
    </source>
</evidence>
<organism evidence="2">
    <name type="scientific">Entomoneis paludosa</name>
    <dbReference type="NCBI Taxonomy" id="265537"/>
    <lineage>
        <taxon>Eukaryota</taxon>
        <taxon>Sar</taxon>
        <taxon>Stramenopiles</taxon>
        <taxon>Ochrophyta</taxon>
        <taxon>Bacillariophyta</taxon>
        <taxon>Bacillariophyceae</taxon>
        <taxon>Bacillariophycidae</taxon>
        <taxon>Entomoneidaceae</taxon>
        <taxon>Entomoneis</taxon>
    </lineage>
</organism>
<proteinExistence type="predicted"/>
<feature type="signal peptide" evidence="1">
    <location>
        <begin position="1"/>
        <end position="19"/>
    </location>
</feature>